<organism evidence="1 2">
    <name type="scientific">Panagrolaimus sp. JU765</name>
    <dbReference type="NCBI Taxonomy" id="591449"/>
    <lineage>
        <taxon>Eukaryota</taxon>
        <taxon>Metazoa</taxon>
        <taxon>Ecdysozoa</taxon>
        <taxon>Nematoda</taxon>
        <taxon>Chromadorea</taxon>
        <taxon>Rhabditida</taxon>
        <taxon>Tylenchina</taxon>
        <taxon>Panagrolaimomorpha</taxon>
        <taxon>Panagrolaimoidea</taxon>
        <taxon>Panagrolaimidae</taxon>
        <taxon>Panagrolaimus</taxon>
    </lineage>
</organism>
<dbReference type="Proteomes" id="UP000887576">
    <property type="component" value="Unplaced"/>
</dbReference>
<evidence type="ECO:0000313" key="2">
    <source>
        <dbReference type="WBParaSite" id="JU765_v2.g4313.t1"/>
    </source>
</evidence>
<name>A0AC34R7W4_9BILA</name>
<protein>
    <submittedName>
        <fullName evidence="2">Sidoreflexin</fullName>
    </submittedName>
</protein>
<sequence length="305" mass="34205">MADQLVSSLPISSRPNLFKPRWDQSTFTGRFKHFFTTANPINVFATSKQLENARSIVVSYKTHQEFPKDLTIEQLWRAKTLYDSAFHPETGEKMFILGRMSSQVPCNMSFNAIVNYTNRSGENAPTGNRLFVAYCCATGGALTSALGFNVLAKNLSPIVGRLVPFAAIAIANAINIPIMRSKEFTNGITIEDEKGNRIGSSKKVAYFAIPMVVISRITMAVPFMCLSPIIMEQIVKKQWYQKRPWIAAPMQTFFAGLMLTFMTPAGCALFPQKSKISIDKLEDELKEKIKKLPNSPKYVYYNKGL</sequence>
<reference evidence="2" key="1">
    <citation type="submission" date="2022-11" db="UniProtKB">
        <authorList>
            <consortium name="WormBaseParasite"/>
        </authorList>
    </citation>
    <scope>IDENTIFICATION</scope>
</reference>
<evidence type="ECO:0000313" key="1">
    <source>
        <dbReference type="Proteomes" id="UP000887576"/>
    </source>
</evidence>
<proteinExistence type="predicted"/>
<dbReference type="WBParaSite" id="JU765_v2.g4313.t1">
    <property type="protein sequence ID" value="JU765_v2.g4313.t1"/>
    <property type="gene ID" value="JU765_v2.g4313"/>
</dbReference>
<accession>A0AC34R7W4</accession>